<sequence>MKERKGSLISQLCLVEALRMEELRILQASAEILSSSLAPLS</sequence>
<name>A6JLM0_RAT</name>
<evidence type="ECO:0000313" key="1">
    <source>
        <dbReference type="EMBL" id="EDM10781.1"/>
    </source>
</evidence>
<protein>
    <submittedName>
        <fullName evidence="1">Uncharacterized protein</fullName>
    </submittedName>
</protein>
<dbReference type="Proteomes" id="UP000234681">
    <property type="component" value="Chromosome 11"/>
</dbReference>
<reference evidence="1" key="2">
    <citation type="submission" date="2005-07" db="EMBL/GenBank/DDBJ databases">
        <authorList>
            <person name="Mural R.J."/>
            <person name="Li P.W."/>
            <person name="Adams M.D."/>
            <person name="Amanatides P.G."/>
            <person name="Baden-Tillson H."/>
            <person name="Barnstead M."/>
            <person name="Chin S.H."/>
            <person name="Dew I."/>
            <person name="Evans C.A."/>
            <person name="Ferriera S."/>
            <person name="Flanigan M."/>
            <person name="Fosler C."/>
            <person name="Glodek A."/>
            <person name="Gu Z."/>
            <person name="Holt R.A."/>
            <person name="Jennings D."/>
            <person name="Kraft C.L."/>
            <person name="Lu F."/>
            <person name="Nguyen T."/>
            <person name="Nusskern D.R."/>
            <person name="Pfannkoch C.M."/>
            <person name="Sitter C."/>
            <person name="Sutton G.G."/>
            <person name="Venter J.C."/>
            <person name="Wang Z."/>
            <person name="Woodage T."/>
            <person name="Zheng X.H."/>
            <person name="Zhong F."/>
        </authorList>
    </citation>
    <scope>NUCLEOTIDE SEQUENCE</scope>
    <source>
        <strain evidence="1">BN</strain>
        <strain evidence="2">BN, Sprague-Dawley</strain>
    </source>
</reference>
<dbReference type="EMBL" id="CH473989">
    <property type="protein sequence ID" value="EDM10779.1"/>
    <property type="molecule type" value="Genomic_DNA"/>
</dbReference>
<dbReference type="AlphaFoldDB" id="A6JLM0"/>
<proteinExistence type="predicted"/>
<reference evidence="1" key="1">
    <citation type="journal article" date="2005" name="Genome Res.">
        <title>Gene and alternative splicing annotation with AIR.</title>
        <authorList>
            <person name="Florea L."/>
            <person name="Di Francesco V."/>
            <person name="Miller J."/>
            <person name="Turner R."/>
            <person name="Yao A."/>
            <person name="Harris M."/>
            <person name="Walenz B."/>
            <person name="Mobarry C."/>
            <person name="Merkulov G.V."/>
            <person name="Charlab R."/>
            <person name="Dew I."/>
            <person name="Deng Z."/>
            <person name="Istrail S."/>
            <person name="Li P."/>
            <person name="Sutton G."/>
        </authorList>
    </citation>
    <scope>NUCLEOTIDE SEQUENCE</scope>
    <source>
        <strain evidence="1">BN</strain>
    </source>
</reference>
<dbReference type="EMBL" id="CH473989">
    <property type="protein sequence ID" value="EDM10780.1"/>
    <property type="molecule type" value="Genomic_DNA"/>
</dbReference>
<evidence type="ECO:0000313" key="2">
    <source>
        <dbReference type="Proteomes" id="UP000234681"/>
    </source>
</evidence>
<dbReference type="EMBL" id="CH473989">
    <property type="protein sequence ID" value="EDM10781.1"/>
    <property type="molecule type" value="Genomic_DNA"/>
</dbReference>
<gene>
    <name evidence="1" type="primary">Rda279</name>
    <name evidence="1" type="ORF">rCG_58745</name>
</gene>
<reference evidence="2" key="3">
    <citation type="submission" date="2005-09" db="EMBL/GenBank/DDBJ databases">
        <authorList>
            <person name="Mural R.J."/>
            <person name="Li P.W."/>
            <person name="Adams M.D."/>
            <person name="Amanatides P.G."/>
            <person name="Baden-Tillson H."/>
            <person name="Barnstead M."/>
            <person name="Chin S.H."/>
            <person name="Dew I."/>
            <person name="Evans C.A."/>
            <person name="Ferriera S."/>
            <person name="Flanigan M."/>
            <person name="Fosler C."/>
            <person name="Glodek A."/>
            <person name="Gu Z."/>
            <person name="Holt R.A."/>
            <person name="Jennings D."/>
            <person name="Kraft C.L."/>
            <person name="Lu F."/>
            <person name="Nguyen T."/>
            <person name="Nusskern D.R."/>
            <person name="Pfannkoch C.M."/>
            <person name="Sitter C."/>
            <person name="Sutton G.G."/>
            <person name="Venter J.C."/>
            <person name="Wang Z."/>
            <person name="Woodage T."/>
            <person name="Zheng X.H."/>
            <person name="Zhong F."/>
        </authorList>
    </citation>
    <scope>NUCLEOTIDE SEQUENCE [LARGE SCALE GENOMIC DNA]</scope>
    <source>
        <strain>BN</strain>
        <strain evidence="2">Sprague-Dawley</strain>
    </source>
</reference>
<accession>A6JLM0</accession>
<organism evidence="1 2">
    <name type="scientific">Rattus norvegicus</name>
    <name type="common">Rat</name>
    <dbReference type="NCBI Taxonomy" id="10116"/>
    <lineage>
        <taxon>Eukaryota</taxon>
        <taxon>Metazoa</taxon>
        <taxon>Chordata</taxon>
        <taxon>Craniata</taxon>
        <taxon>Vertebrata</taxon>
        <taxon>Euteleostomi</taxon>
        <taxon>Mammalia</taxon>
        <taxon>Eutheria</taxon>
        <taxon>Euarchontoglires</taxon>
        <taxon>Glires</taxon>
        <taxon>Rodentia</taxon>
        <taxon>Myomorpha</taxon>
        <taxon>Muroidea</taxon>
        <taxon>Muridae</taxon>
        <taxon>Murinae</taxon>
        <taxon>Rattus</taxon>
    </lineage>
</organism>